<dbReference type="InterPro" id="IPR002196">
    <property type="entry name" value="Glyco_hydro_24"/>
</dbReference>
<dbReference type="GO" id="GO:0031640">
    <property type="term" value="P:killing of cells of another organism"/>
    <property type="evidence" value="ECO:0007669"/>
    <property type="project" value="UniProtKB-KW"/>
</dbReference>
<dbReference type="PANTHER" id="PTHR38107">
    <property type="match status" value="1"/>
</dbReference>
<dbReference type="GO" id="GO:0042742">
    <property type="term" value="P:defense response to bacterium"/>
    <property type="evidence" value="ECO:0007669"/>
    <property type="project" value="UniProtKB-KW"/>
</dbReference>
<dbReference type="AlphaFoldDB" id="A0A4R3HUG3"/>
<evidence type="ECO:0000256" key="4">
    <source>
        <dbReference type="SAM" id="SignalP"/>
    </source>
</evidence>
<comment type="similarity">
    <text evidence="3">Belongs to the glycosyl hydrolase 24 family.</text>
</comment>
<dbReference type="InterPro" id="IPR023346">
    <property type="entry name" value="Lysozyme-like_dom_sf"/>
</dbReference>
<name>A0A4R3HUG3_PAULE</name>
<dbReference type="InterPro" id="IPR023347">
    <property type="entry name" value="Lysozyme_dom_sf"/>
</dbReference>
<keyword evidence="2 3" id="KW-0081">Bacteriolytic enzyme</keyword>
<keyword evidence="3" id="KW-0326">Glycosidase</keyword>
<feature type="signal peptide" evidence="4">
    <location>
        <begin position="1"/>
        <end position="24"/>
    </location>
</feature>
<dbReference type="GO" id="GO:0016998">
    <property type="term" value="P:cell wall macromolecule catabolic process"/>
    <property type="evidence" value="ECO:0007669"/>
    <property type="project" value="InterPro"/>
</dbReference>
<organism evidence="5 6">
    <name type="scientific">Paucimonas lemoignei</name>
    <name type="common">Pseudomonas lemoignei</name>
    <dbReference type="NCBI Taxonomy" id="29443"/>
    <lineage>
        <taxon>Bacteria</taxon>
        <taxon>Pseudomonadati</taxon>
        <taxon>Pseudomonadota</taxon>
        <taxon>Betaproteobacteria</taxon>
        <taxon>Burkholderiales</taxon>
        <taxon>Burkholderiaceae</taxon>
        <taxon>Paucimonas</taxon>
    </lineage>
</organism>
<keyword evidence="4" id="KW-0732">Signal</keyword>
<comment type="caution">
    <text evidence="5">The sequence shown here is derived from an EMBL/GenBank/DDBJ whole genome shotgun (WGS) entry which is preliminary data.</text>
</comment>
<dbReference type="GO" id="GO:0003796">
    <property type="term" value="F:lysozyme activity"/>
    <property type="evidence" value="ECO:0007669"/>
    <property type="project" value="UniProtKB-EC"/>
</dbReference>
<comment type="catalytic activity">
    <reaction evidence="3">
        <text>Hydrolysis of (1-&gt;4)-beta-linkages between N-acetylmuramic acid and N-acetyl-D-glucosamine residues in a peptidoglycan and between N-acetyl-D-glucosamine residues in chitodextrins.</text>
        <dbReference type="EC" id="3.2.1.17"/>
    </reaction>
</comment>
<dbReference type="PANTHER" id="PTHR38107:SF3">
    <property type="entry name" value="LYSOZYME RRRD-RELATED"/>
    <property type="match status" value="1"/>
</dbReference>
<evidence type="ECO:0000256" key="3">
    <source>
        <dbReference type="RuleBase" id="RU003788"/>
    </source>
</evidence>
<gene>
    <name evidence="5" type="ORF">EDC30_109110</name>
</gene>
<evidence type="ECO:0000313" key="6">
    <source>
        <dbReference type="Proteomes" id="UP000295382"/>
    </source>
</evidence>
<dbReference type="RefSeq" id="WP_132259490.1">
    <property type="nucleotide sequence ID" value="NZ_SLZQ01000009.1"/>
</dbReference>
<proteinExistence type="inferred from homology"/>
<evidence type="ECO:0000256" key="2">
    <source>
        <dbReference type="ARBA" id="ARBA00022638"/>
    </source>
</evidence>
<keyword evidence="1 3" id="KW-0929">Antimicrobial</keyword>
<dbReference type="Pfam" id="PF00959">
    <property type="entry name" value="Phage_lysozyme"/>
    <property type="match status" value="1"/>
</dbReference>
<dbReference type="GO" id="GO:0009253">
    <property type="term" value="P:peptidoglycan catabolic process"/>
    <property type="evidence" value="ECO:0007669"/>
    <property type="project" value="InterPro"/>
</dbReference>
<feature type="chain" id="PRO_5020317859" description="Lysozyme" evidence="4">
    <location>
        <begin position="25"/>
        <end position="171"/>
    </location>
</feature>
<protein>
    <recommendedName>
        <fullName evidence="3">Lysozyme</fullName>
        <ecNumber evidence="3">3.2.1.17</ecNumber>
    </recommendedName>
</protein>
<dbReference type="OrthoDB" id="8141296at2"/>
<dbReference type="SUPFAM" id="SSF53955">
    <property type="entry name" value="Lysozyme-like"/>
    <property type="match status" value="1"/>
</dbReference>
<dbReference type="Gene3D" id="1.10.530.40">
    <property type="match status" value="1"/>
</dbReference>
<reference evidence="5 6" key="1">
    <citation type="submission" date="2019-03" db="EMBL/GenBank/DDBJ databases">
        <title>Genomic Encyclopedia of Type Strains, Phase IV (KMG-IV): sequencing the most valuable type-strain genomes for metagenomic binning, comparative biology and taxonomic classification.</title>
        <authorList>
            <person name="Goeker M."/>
        </authorList>
    </citation>
    <scope>NUCLEOTIDE SEQUENCE [LARGE SCALE GENOMIC DNA]</scope>
    <source>
        <strain evidence="5 6">DSM 7445</strain>
    </source>
</reference>
<keyword evidence="3" id="KW-0378">Hydrolase</keyword>
<dbReference type="Proteomes" id="UP000295382">
    <property type="component" value="Unassembled WGS sequence"/>
</dbReference>
<keyword evidence="6" id="KW-1185">Reference proteome</keyword>
<accession>A0A4R3HUG3</accession>
<evidence type="ECO:0000313" key="5">
    <source>
        <dbReference type="EMBL" id="TCS35811.1"/>
    </source>
</evidence>
<dbReference type="EC" id="3.2.1.17" evidence="3"/>
<sequence>MKKARIAVAALSLSAAGFIGIVQSEGYTDHAVIPTKNDRPTVGFGSTFHEDGSPVKMGDTTTPARALVKAQAHVSKEEAIFRKSLAGASLHQEEFDLYMDWVYQYGTGRWSESSMRRHLLAGDYVAACDALLAYKRAGGRDCSQPQNWGPKGCKGVWTRQLERHAKCMAMQ</sequence>
<dbReference type="EMBL" id="SLZQ01000009">
    <property type="protein sequence ID" value="TCS35811.1"/>
    <property type="molecule type" value="Genomic_DNA"/>
</dbReference>
<dbReference type="InterPro" id="IPR051018">
    <property type="entry name" value="Bacteriophage_GH24"/>
</dbReference>
<evidence type="ECO:0000256" key="1">
    <source>
        <dbReference type="ARBA" id="ARBA00022529"/>
    </source>
</evidence>